<gene>
    <name evidence="1" type="ORF">TPC1_10820</name>
</gene>
<reference evidence="1" key="1">
    <citation type="submission" date="2015-07" db="EMBL/GenBank/DDBJ databases">
        <title>Adaptation to a free-living lifestyle via gene acquisitions in the diplomonad Trepomonas sp. PC1.</title>
        <authorList>
            <person name="Xu F."/>
            <person name="Jerlstrom-Hultqvist J."/>
            <person name="Kolisko M."/>
            <person name="Simpson A.G.B."/>
            <person name="Roger A.J."/>
            <person name="Svard S.G."/>
            <person name="Andersson J.O."/>
        </authorList>
    </citation>
    <scope>NUCLEOTIDE SEQUENCE</scope>
    <source>
        <strain evidence="1">PC1</strain>
    </source>
</reference>
<dbReference type="EMBL" id="GDID01000612">
    <property type="protein sequence ID" value="JAP95994.1"/>
    <property type="molecule type" value="Transcribed_RNA"/>
</dbReference>
<evidence type="ECO:0000313" key="1">
    <source>
        <dbReference type="EMBL" id="JAP95994.1"/>
    </source>
</evidence>
<organism evidence="1">
    <name type="scientific">Trepomonas sp. PC1</name>
    <dbReference type="NCBI Taxonomy" id="1076344"/>
    <lineage>
        <taxon>Eukaryota</taxon>
        <taxon>Metamonada</taxon>
        <taxon>Diplomonadida</taxon>
        <taxon>Hexamitidae</taxon>
        <taxon>Hexamitinae</taxon>
        <taxon>Trepomonas</taxon>
    </lineage>
</organism>
<protein>
    <submittedName>
        <fullName evidence="1">Uncharacterized protein</fullName>
    </submittedName>
</protein>
<dbReference type="AlphaFoldDB" id="A0A146KJH0"/>
<name>A0A146KJH0_9EUKA</name>
<sequence length="633" mass="74640">MALLVQYWASTTQETFLEFIPELLHCFFERVDENFGLKGSEFMRKRMSKLPFQFFEFPKQYVDIYATLISILCSNLTQPYNAQRLFKWTEEKFCQVYLQIHETLQKTPMFTMIIDPEMPQFLQDLLEPKIKHLSFIKLQKPAKLEMINELFPQPFPSSTIVLTAPYSQTLQNFIQVKYATSKGQNPDQINVIKSHFIVKKKIDEKALEVHIYRSPNSMDSESNRQKIEEFRKSQSTEAFEVAGGFCVLENQLVQVSYINWLWVLDSAYYNEWTAVNDYGLVEFQPSLQRQMQYDAAQQEIDEKLMQKQFLGLAERESINMARGWNPKEIQRMEAIKPMKSFTIKLGDQILDVPTDFDTFYHHHYCLKLVRQAQKQLLLKEQIAMAKTLTPKIKMQLSFEEFLNNARNYVYNPFYDQNTDQIIKTEIINRDLQKVYQKKITQLNGVKVDIQEMIDKVDSYQYNGVENQPIFHPETGKVGEMEEIQDFEEEFYQTLKRETKISVFNYTIIRNSVIAKWQSCQRFPLVPLQISQFVGLSYQHVCQFIKLLEKQHLINYDVVEEMQMGPQCFYQGHDEIQTVTMTGTKQQQDTNHIILNRVNAVVNQEIDYESICNELKNDPSLKMANAVIGRFEKE</sequence>
<accession>A0A146KJH0</accession>
<proteinExistence type="predicted"/>